<proteinExistence type="predicted"/>
<gene>
    <name evidence="1" type="ORF">Sru01_54920</name>
</gene>
<dbReference type="AlphaFoldDB" id="A0A919RAS3"/>
<evidence type="ECO:0000313" key="2">
    <source>
        <dbReference type="Proteomes" id="UP000655287"/>
    </source>
</evidence>
<comment type="caution">
    <text evidence="1">The sequence shown here is derived from an EMBL/GenBank/DDBJ whole genome shotgun (WGS) entry which is preliminary data.</text>
</comment>
<name>A0A919RAS3_9ACTN</name>
<dbReference type="EMBL" id="BOOU01000074">
    <property type="protein sequence ID" value="GII80510.1"/>
    <property type="molecule type" value="Genomic_DNA"/>
</dbReference>
<sequence length="127" mass="13524">MRRDGAEVAATQYMANQRIADRTGAQGDDATGCPAGTVHRIYRVTGDFGKSEKYTVAELADLAGPPLRTAFRGLGYESDKKASSGDAAARSFAVLRKENLGITFTVTVRLRSPNIEIAGRTDCLSPG</sequence>
<reference evidence="1" key="1">
    <citation type="submission" date="2021-01" db="EMBL/GenBank/DDBJ databases">
        <title>Whole genome shotgun sequence of Sphaerisporangium rufum NBRC 109079.</title>
        <authorList>
            <person name="Komaki H."/>
            <person name="Tamura T."/>
        </authorList>
    </citation>
    <scope>NUCLEOTIDE SEQUENCE</scope>
    <source>
        <strain evidence="1">NBRC 109079</strain>
    </source>
</reference>
<organism evidence="1 2">
    <name type="scientific">Sphaerisporangium rufum</name>
    <dbReference type="NCBI Taxonomy" id="1381558"/>
    <lineage>
        <taxon>Bacteria</taxon>
        <taxon>Bacillati</taxon>
        <taxon>Actinomycetota</taxon>
        <taxon>Actinomycetes</taxon>
        <taxon>Streptosporangiales</taxon>
        <taxon>Streptosporangiaceae</taxon>
        <taxon>Sphaerisporangium</taxon>
    </lineage>
</organism>
<protein>
    <submittedName>
        <fullName evidence="1">Uncharacterized protein</fullName>
    </submittedName>
</protein>
<evidence type="ECO:0000313" key="1">
    <source>
        <dbReference type="EMBL" id="GII80510.1"/>
    </source>
</evidence>
<accession>A0A919RAS3</accession>
<keyword evidence="2" id="KW-1185">Reference proteome</keyword>
<dbReference type="Proteomes" id="UP000655287">
    <property type="component" value="Unassembled WGS sequence"/>
</dbReference>